<protein>
    <submittedName>
        <fullName evidence="1">Glutamate dehydrogenase/leucine dehydrogenase</fullName>
    </submittedName>
</protein>
<evidence type="ECO:0000313" key="1">
    <source>
        <dbReference type="EMBL" id="BAJ75998.1"/>
    </source>
</evidence>
<gene>
    <name evidence="1" type="ordered locus">MTES_3034</name>
</gene>
<dbReference type="Proteomes" id="UP000008975">
    <property type="component" value="Chromosome"/>
</dbReference>
<dbReference type="RefSeq" id="WP_013586121.1">
    <property type="nucleotide sequence ID" value="NC_015125.1"/>
</dbReference>
<reference evidence="1 2" key="1">
    <citation type="journal article" date="2011" name="J. Bacteriol.">
        <title>Genome sequence of Microbacterium testaceum StLB037, an N-acylhomoserine lactone-degrading bacterium isolated from potato leaves.</title>
        <authorList>
            <person name="Morohoshi T."/>
            <person name="Wang W.-Z."/>
            <person name="Someya N."/>
            <person name="Ikeda T."/>
        </authorList>
    </citation>
    <scope>NUCLEOTIDE SEQUENCE [LARGE SCALE GENOMIC DNA]</scope>
    <source>
        <strain evidence="1 2">StLB037</strain>
    </source>
</reference>
<dbReference type="EMBL" id="AP012052">
    <property type="protein sequence ID" value="BAJ75998.1"/>
    <property type="molecule type" value="Genomic_DNA"/>
</dbReference>
<name>E8NBE1_MICTS</name>
<organism evidence="1 2">
    <name type="scientific">Microbacterium testaceum (strain StLB037)</name>
    <dbReference type="NCBI Taxonomy" id="979556"/>
    <lineage>
        <taxon>Bacteria</taxon>
        <taxon>Bacillati</taxon>
        <taxon>Actinomycetota</taxon>
        <taxon>Actinomycetes</taxon>
        <taxon>Micrococcales</taxon>
        <taxon>Microbacteriaceae</taxon>
        <taxon>Microbacterium</taxon>
    </lineage>
</organism>
<reference key="2">
    <citation type="submission" date="2011-02" db="EMBL/GenBank/DDBJ databases">
        <title>Genome sequence of Microbacterium testaceum StLB037.</title>
        <authorList>
            <person name="Morohoshi T."/>
            <person name="Wang W.Z."/>
            <person name="Someya N."/>
            <person name="Ikeda T."/>
        </authorList>
    </citation>
    <scope>NUCLEOTIDE SEQUENCE</scope>
    <source>
        <strain>StLB037</strain>
    </source>
</reference>
<dbReference type="HOGENOM" id="CLU_1561183_0_0_11"/>
<proteinExistence type="predicted"/>
<dbReference type="AlphaFoldDB" id="E8NBE1"/>
<dbReference type="KEGG" id="mts:MTES_3034"/>
<evidence type="ECO:0000313" key="2">
    <source>
        <dbReference type="Proteomes" id="UP000008975"/>
    </source>
</evidence>
<accession>E8NBE1</accession>
<sequence length="171" mass="19313">MSAEDVDASSRAVRIESWRPEVEMDTDALFMHTVYVLPTRTVIVDECPVKVFDDSVRFLPKYARAAGAEVQFAPIPGDRRFLSEYSHDPGAWQLALTCFGFVNDWLIMTVNAWITSRCQVTGLSDSEALEHEMEVEIAEWKPKKGKFVGLRMKGRGSDVIAAIRELRSLDD</sequence>